<dbReference type="Proteomes" id="UP000694251">
    <property type="component" value="Chromosome 9"/>
</dbReference>
<dbReference type="GO" id="GO:0003964">
    <property type="term" value="F:RNA-directed DNA polymerase activity"/>
    <property type="evidence" value="ECO:0007669"/>
    <property type="project" value="UniProtKB-KW"/>
</dbReference>
<dbReference type="InterPro" id="IPR000477">
    <property type="entry name" value="RT_dom"/>
</dbReference>
<dbReference type="CDD" id="cd06222">
    <property type="entry name" value="RNase_H_like"/>
    <property type="match status" value="1"/>
</dbReference>
<organism evidence="2 3">
    <name type="scientific">Arabidopsis suecica</name>
    <name type="common">Swedish thale-cress</name>
    <name type="synonym">Cardaminopsis suecica</name>
    <dbReference type="NCBI Taxonomy" id="45249"/>
    <lineage>
        <taxon>Eukaryota</taxon>
        <taxon>Viridiplantae</taxon>
        <taxon>Streptophyta</taxon>
        <taxon>Embryophyta</taxon>
        <taxon>Tracheophyta</taxon>
        <taxon>Spermatophyta</taxon>
        <taxon>Magnoliopsida</taxon>
        <taxon>eudicotyledons</taxon>
        <taxon>Gunneridae</taxon>
        <taxon>Pentapetalae</taxon>
        <taxon>rosids</taxon>
        <taxon>malvids</taxon>
        <taxon>Brassicales</taxon>
        <taxon>Brassicaceae</taxon>
        <taxon>Camelineae</taxon>
        <taxon>Arabidopsis</taxon>
    </lineage>
</organism>
<protein>
    <submittedName>
        <fullName evidence="2">Reverse transcriptase domain</fullName>
    </submittedName>
</protein>
<evidence type="ECO:0000313" key="2">
    <source>
        <dbReference type="EMBL" id="KAG7571790.1"/>
    </source>
</evidence>
<dbReference type="GO" id="GO:0004523">
    <property type="term" value="F:RNA-DNA hybrid ribonuclease activity"/>
    <property type="evidence" value="ECO:0007669"/>
    <property type="project" value="InterPro"/>
</dbReference>
<dbReference type="CDD" id="cd01650">
    <property type="entry name" value="RT_nLTR_like"/>
    <property type="match status" value="1"/>
</dbReference>
<dbReference type="Pfam" id="PF13966">
    <property type="entry name" value="zf-RVT"/>
    <property type="match status" value="1"/>
</dbReference>
<dbReference type="InterPro" id="IPR026960">
    <property type="entry name" value="RVT-Znf"/>
</dbReference>
<keyword evidence="2" id="KW-0808">Transferase</keyword>
<dbReference type="PANTHER" id="PTHR33116:SF86">
    <property type="entry name" value="REVERSE TRANSCRIPTASE DOMAIN-CONTAINING PROTEIN"/>
    <property type="match status" value="1"/>
</dbReference>
<dbReference type="Pfam" id="PF00078">
    <property type="entry name" value="RVT_1"/>
    <property type="match status" value="1"/>
</dbReference>
<keyword evidence="2" id="KW-0548">Nucleotidyltransferase</keyword>
<dbReference type="InterPro" id="IPR044730">
    <property type="entry name" value="RNase_H-like_dom_plant"/>
</dbReference>
<feature type="domain" description="Reverse transcriptase" evidence="1">
    <location>
        <begin position="311"/>
        <end position="581"/>
    </location>
</feature>
<evidence type="ECO:0000313" key="3">
    <source>
        <dbReference type="Proteomes" id="UP000694251"/>
    </source>
</evidence>
<keyword evidence="3" id="KW-1185">Reference proteome</keyword>
<reference evidence="2 3" key="1">
    <citation type="submission" date="2020-12" db="EMBL/GenBank/DDBJ databases">
        <title>Concerted genomic and epigenomic changes stabilize Arabidopsis allopolyploids.</title>
        <authorList>
            <person name="Chen Z."/>
        </authorList>
    </citation>
    <scope>NUCLEOTIDE SEQUENCE [LARGE SCALE GENOMIC DNA]</scope>
    <source>
        <strain evidence="2">As9502</strain>
        <tissue evidence="2">Leaf</tissue>
    </source>
</reference>
<keyword evidence="2" id="KW-0695">RNA-directed DNA polymerase</keyword>
<comment type="caution">
    <text evidence="2">The sequence shown here is derived from an EMBL/GenBank/DDBJ whole genome shotgun (WGS) entry which is preliminary data.</text>
</comment>
<sequence>MIRDCGLLEFPHIGDFLSWRGWRDKKPIRCRLDRALANEDWHDLFCNSFIEYLPMVASDHKPVVATIADKVPRGRQNFRFDKRWIGKEGLLETISDGWQLEGNLGEGNFVEKVTNCRRAISKWRKNLTSYGRKSIEELKVELEAAQNDDSQSPEVIKDLTIRLREAYREEEIYWYQKSRSLWMRVGDHNSKYFHALTKQRRARNRIIGLHDENGIWSDEDKNIQHIAVSYFKNLFTSTNPRDFESSLKEVKTTITDQVNEFLTAPATEKEVRDALFMMHPEKAPGPDGMTALFFQKAWNTVKVDLLQLVNSFLQEGSFDKRLNVTNICLIPKTETPTRMTELRPISLCNVGYKVISKILCQRLKTVLPRLISETQSAFVEGRLISDNILIAQEMFHALRTNPSCKGKFMAIKTDMSKAYDRVEWDFIENLLRKMGFCEKWIMWMMWCIKSVQYRVLLNGQPRGLIVPERGLRQGDPLSPYLFILCTELLIANIRKAEEDKVITGIKVATPSPTVSHLLFADDSLFFCKANKEQSGAILGILRQYEMVSGQQINFDKSSLQFGYTVGEEVQTEVKMVLGITKMGGMGSYLGLPESLGGSKTKIFSFVRDRLQNRVNGWSAKFLSKGGKEVMIKSVAAALPTYVMSCFRLPKTITSKLTSAIAKFWWSSNGQTGGMHWLAWDKMCHNKANGGGGVLKGRYYRKSDHMDPIKSYSPSYGWRSIVSARSLVNKGLIKRVGSGDSISVWEDPWLPAQFPRPAKNNGSFLEPLLRVKNLIDTRTNSWNIDMLKAVVTPEDVLLINAIPLVKLSNPDALGWHFTKSGQYTVKSGYHTVRLNIGTDPVLQELGPNIKPLQAFTWKIKCPPNVQHFMWQALTGCVSVTSNLRKRGINCDTRCDRCGASEETINHALFECPPARQTWALSQIPTAPDIFPSGSLYVNMDYLFWRTPSEVYTAMFPWIIWYLWKARNDKVFNNLDQSPTDILKLAENVEQAWQLAHVEISDDNLETVVTNNQPPSRVEHIEQRGSVYRCCLDGSWKESDCFSGLGWFCSYPNEEAHDMGAANTRRSLTSLHTEVEALIWAMRCMIGQDKREVAFLTDCSDLVKMVSSPQEWPVFTTYLEAIQSDKEEFDFFSLPLISRNLNVKADKLARNVRTLPHLSTYVNNIPIHWLI</sequence>
<name>A0A8T2AEC0_ARASU</name>
<dbReference type="EMBL" id="JAEFBJ010000009">
    <property type="protein sequence ID" value="KAG7571790.1"/>
    <property type="molecule type" value="Genomic_DNA"/>
</dbReference>
<gene>
    <name evidence="2" type="ORF">ISN44_As09g002020</name>
</gene>
<dbReference type="GO" id="GO:0003676">
    <property type="term" value="F:nucleic acid binding"/>
    <property type="evidence" value="ECO:0007669"/>
    <property type="project" value="InterPro"/>
</dbReference>
<dbReference type="OrthoDB" id="1104173at2759"/>
<proteinExistence type="predicted"/>
<dbReference type="PROSITE" id="PS50878">
    <property type="entry name" value="RT_POL"/>
    <property type="match status" value="1"/>
</dbReference>
<dbReference type="PANTHER" id="PTHR33116">
    <property type="entry name" value="REVERSE TRANSCRIPTASE ZINC-BINDING DOMAIN-CONTAINING PROTEIN-RELATED-RELATED"/>
    <property type="match status" value="1"/>
</dbReference>
<accession>A0A8T2AEC0</accession>
<dbReference type="AlphaFoldDB" id="A0A8T2AEC0"/>
<dbReference type="Pfam" id="PF13456">
    <property type="entry name" value="RVT_3"/>
    <property type="match status" value="1"/>
</dbReference>
<evidence type="ECO:0000259" key="1">
    <source>
        <dbReference type="PROSITE" id="PS50878"/>
    </source>
</evidence>
<dbReference type="InterPro" id="IPR002156">
    <property type="entry name" value="RNaseH_domain"/>
</dbReference>